<gene>
    <name evidence="2" type="ORF">U0070_010386</name>
</gene>
<accession>A0AAW0I7D0</accession>
<dbReference type="EMBL" id="JBBHLL010000201">
    <property type="protein sequence ID" value="KAK7810222.1"/>
    <property type="molecule type" value="Genomic_DNA"/>
</dbReference>
<evidence type="ECO:0000313" key="3">
    <source>
        <dbReference type="Proteomes" id="UP001488838"/>
    </source>
</evidence>
<evidence type="ECO:0000313" key="2">
    <source>
        <dbReference type="EMBL" id="KAK7810222.1"/>
    </source>
</evidence>
<organism evidence="2 3">
    <name type="scientific">Myodes glareolus</name>
    <name type="common">Bank vole</name>
    <name type="synonym">Clethrionomys glareolus</name>
    <dbReference type="NCBI Taxonomy" id="447135"/>
    <lineage>
        <taxon>Eukaryota</taxon>
        <taxon>Metazoa</taxon>
        <taxon>Chordata</taxon>
        <taxon>Craniata</taxon>
        <taxon>Vertebrata</taxon>
        <taxon>Euteleostomi</taxon>
        <taxon>Mammalia</taxon>
        <taxon>Eutheria</taxon>
        <taxon>Euarchontoglires</taxon>
        <taxon>Glires</taxon>
        <taxon>Rodentia</taxon>
        <taxon>Myomorpha</taxon>
        <taxon>Muroidea</taxon>
        <taxon>Cricetidae</taxon>
        <taxon>Arvicolinae</taxon>
        <taxon>Myodes</taxon>
    </lineage>
</organism>
<name>A0AAW0I7D0_MYOGA</name>
<dbReference type="AlphaFoldDB" id="A0AAW0I7D0"/>
<sequence length="106" mass="11495">MSSREEGGNPAKVSLAFARNQSGTGKVASKSPDPNGETEPGEPRLGVGNWIGGQLWILIFLIKGAEHQKVETQKEDREKTSNLKNKEGSCSDQSVFSKFLCKTSVE</sequence>
<reference evidence="2 3" key="1">
    <citation type="journal article" date="2023" name="bioRxiv">
        <title>Conserved and derived expression patterns and positive selection on dental genes reveal complex evolutionary context of ever-growing rodent molars.</title>
        <authorList>
            <person name="Calamari Z.T."/>
            <person name="Song A."/>
            <person name="Cohen E."/>
            <person name="Akter M."/>
            <person name="Roy R.D."/>
            <person name="Hallikas O."/>
            <person name="Christensen M.M."/>
            <person name="Li P."/>
            <person name="Marangoni P."/>
            <person name="Jernvall J."/>
            <person name="Klein O.D."/>
        </authorList>
    </citation>
    <scope>NUCLEOTIDE SEQUENCE [LARGE SCALE GENOMIC DNA]</scope>
    <source>
        <strain evidence="2">V071</strain>
    </source>
</reference>
<feature type="region of interest" description="Disordered" evidence="1">
    <location>
        <begin position="1"/>
        <end position="48"/>
    </location>
</feature>
<keyword evidence="3" id="KW-1185">Reference proteome</keyword>
<comment type="caution">
    <text evidence="2">The sequence shown here is derived from an EMBL/GenBank/DDBJ whole genome shotgun (WGS) entry which is preliminary data.</text>
</comment>
<feature type="region of interest" description="Disordered" evidence="1">
    <location>
        <begin position="69"/>
        <end position="90"/>
    </location>
</feature>
<proteinExistence type="predicted"/>
<protein>
    <submittedName>
        <fullName evidence="2">Uncharacterized protein</fullName>
    </submittedName>
</protein>
<dbReference type="Proteomes" id="UP001488838">
    <property type="component" value="Unassembled WGS sequence"/>
</dbReference>
<feature type="compositionally biased region" description="Basic and acidic residues" evidence="1">
    <location>
        <begin position="69"/>
        <end position="89"/>
    </location>
</feature>
<evidence type="ECO:0000256" key="1">
    <source>
        <dbReference type="SAM" id="MobiDB-lite"/>
    </source>
</evidence>